<feature type="region of interest" description="Disordered" evidence="1">
    <location>
        <begin position="1"/>
        <end position="27"/>
    </location>
</feature>
<feature type="compositionally biased region" description="Basic and acidic residues" evidence="1">
    <location>
        <begin position="16"/>
        <end position="26"/>
    </location>
</feature>
<evidence type="ECO:0000313" key="3">
    <source>
        <dbReference type="Proteomes" id="UP000594638"/>
    </source>
</evidence>
<gene>
    <name evidence="2" type="ORF">OLEA9_A113743</name>
</gene>
<dbReference type="EMBL" id="CACTIH010006413">
    <property type="protein sequence ID" value="CAA3004699.1"/>
    <property type="molecule type" value="Genomic_DNA"/>
</dbReference>
<proteinExistence type="predicted"/>
<protein>
    <submittedName>
        <fullName evidence="2">Uncharacterized protein</fullName>
    </submittedName>
</protein>
<sequence length="176" mass="19054">MPFETGWMKKIQSTEGWREMPDDGWKGTKYAMPSNPRNGQQLMRGWGGTQHSGAGLQGGVHAKGWGGILEPFAQGWDGVEAAREPAVEGRDRVHAEAGEELGNQLQEIGIGCMLKTGEVLSNPLQEIRVRCVPKDGAELSNRSQEVGGGSVMKAGVELSNLLQKDAVEVFPIIPFE</sequence>
<keyword evidence="3" id="KW-1185">Reference proteome</keyword>
<evidence type="ECO:0000313" key="2">
    <source>
        <dbReference type="EMBL" id="CAA3004699.1"/>
    </source>
</evidence>
<evidence type="ECO:0000256" key="1">
    <source>
        <dbReference type="SAM" id="MobiDB-lite"/>
    </source>
</evidence>
<name>A0A8S0TGH2_OLEEU</name>
<reference evidence="2 3" key="1">
    <citation type="submission" date="2019-12" db="EMBL/GenBank/DDBJ databases">
        <authorList>
            <person name="Alioto T."/>
            <person name="Alioto T."/>
            <person name="Gomez Garrido J."/>
        </authorList>
    </citation>
    <scope>NUCLEOTIDE SEQUENCE [LARGE SCALE GENOMIC DNA]</scope>
</reference>
<dbReference type="Proteomes" id="UP000594638">
    <property type="component" value="Unassembled WGS sequence"/>
</dbReference>
<organism evidence="2 3">
    <name type="scientific">Olea europaea subsp. europaea</name>
    <dbReference type="NCBI Taxonomy" id="158383"/>
    <lineage>
        <taxon>Eukaryota</taxon>
        <taxon>Viridiplantae</taxon>
        <taxon>Streptophyta</taxon>
        <taxon>Embryophyta</taxon>
        <taxon>Tracheophyta</taxon>
        <taxon>Spermatophyta</taxon>
        <taxon>Magnoliopsida</taxon>
        <taxon>eudicotyledons</taxon>
        <taxon>Gunneridae</taxon>
        <taxon>Pentapetalae</taxon>
        <taxon>asterids</taxon>
        <taxon>lamiids</taxon>
        <taxon>Lamiales</taxon>
        <taxon>Oleaceae</taxon>
        <taxon>Oleeae</taxon>
        <taxon>Olea</taxon>
    </lineage>
</organism>
<comment type="caution">
    <text evidence="2">The sequence shown here is derived from an EMBL/GenBank/DDBJ whole genome shotgun (WGS) entry which is preliminary data.</text>
</comment>
<accession>A0A8S0TGH2</accession>
<dbReference type="AlphaFoldDB" id="A0A8S0TGH2"/>
<dbReference type="Gramene" id="OE9A113743T1">
    <property type="protein sequence ID" value="OE9A113743C1"/>
    <property type="gene ID" value="OE9A113743"/>
</dbReference>